<dbReference type="EMBL" id="JAIXCQ010000011">
    <property type="protein sequence ID" value="MCA5894594.1"/>
    <property type="molecule type" value="Genomic_DNA"/>
</dbReference>
<evidence type="ECO:0000313" key="8">
    <source>
        <dbReference type="Proteomes" id="UP001319870"/>
    </source>
</evidence>
<dbReference type="Gene3D" id="1.10.10.10">
    <property type="entry name" value="Winged helix-like DNA-binding domain superfamily/Winged helix DNA-binding domain"/>
    <property type="match status" value="1"/>
</dbReference>
<dbReference type="InterPro" id="IPR036388">
    <property type="entry name" value="WH-like_DNA-bd_sf"/>
</dbReference>
<comment type="caution">
    <text evidence="6">The sequence shown here is derived from an EMBL/GenBank/DDBJ whole genome shotgun (WGS) entry which is preliminary data.</text>
</comment>
<reference evidence="6 8" key="1">
    <citation type="submission" date="2021-09" db="EMBL/GenBank/DDBJ databases">
        <title>Isoptericola luteus sp. nov., a novel bacterium isolated from Harbin, the capital city of Heilongjiang province.</title>
        <authorList>
            <person name="Li J."/>
        </authorList>
    </citation>
    <scope>NUCLEOTIDE SEQUENCE [LARGE SCALE GENOMIC DNA]</scope>
    <source>
        <strain evidence="6 8">NEAU-Y5</strain>
    </source>
</reference>
<keyword evidence="8" id="KW-1185">Reference proteome</keyword>
<dbReference type="Pfam" id="PF01614">
    <property type="entry name" value="IclR_C"/>
    <property type="match status" value="1"/>
</dbReference>
<evidence type="ECO:0000256" key="2">
    <source>
        <dbReference type="ARBA" id="ARBA00023125"/>
    </source>
</evidence>
<dbReference type="SUPFAM" id="SSF46785">
    <property type="entry name" value="Winged helix' DNA-binding domain"/>
    <property type="match status" value="1"/>
</dbReference>
<evidence type="ECO:0000313" key="6">
    <source>
        <dbReference type="EMBL" id="MCA5891761.1"/>
    </source>
</evidence>
<dbReference type="InterPro" id="IPR050707">
    <property type="entry name" value="HTH_MetabolicPath_Reg"/>
</dbReference>
<dbReference type="RefSeq" id="WP_225563493.1">
    <property type="nucleotide sequence ID" value="NZ_JAIXCQ010000001.1"/>
</dbReference>
<dbReference type="PROSITE" id="PS51077">
    <property type="entry name" value="HTH_ICLR"/>
    <property type="match status" value="1"/>
</dbReference>
<proteinExistence type="predicted"/>
<evidence type="ECO:0000259" key="4">
    <source>
        <dbReference type="PROSITE" id="PS51077"/>
    </source>
</evidence>
<dbReference type="InterPro" id="IPR029016">
    <property type="entry name" value="GAF-like_dom_sf"/>
</dbReference>
<gene>
    <name evidence="6" type="ORF">LEP48_00150</name>
    <name evidence="7" type="ORF">LEP48_14740</name>
</gene>
<dbReference type="Gene3D" id="3.30.450.40">
    <property type="match status" value="1"/>
</dbReference>
<dbReference type="PROSITE" id="PS51078">
    <property type="entry name" value="ICLR_ED"/>
    <property type="match status" value="1"/>
</dbReference>
<evidence type="ECO:0000256" key="3">
    <source>
        <dbReference type="ARBA" id="ARBA00023163"/>
    </source>
</evidence>
<dbReference type="InterPro" id="IPR014757">
    <property type="entry name" value="Tscrpt_reg_IclR_C"/>
</dbReference>
<dbReference type="Proteomes" id="UP001319870">
    <property type="component" value="Unassembled WGS sequence"/>
</dbReference>
<name>A0ABS7Z9M5_9MICO</name>
<keyword evidence="3" id="KW-0804">Transcription</keyword>
<evidence type="ECO:0000259" key="5">
    <source>
        <dbReference type="PROSITE" id="PS51078"/>
    </source>
</evidence>
<keyword evidence="2" id="KW-0238">DNA-binding</keyword>
<accession>A0ABS7Z9M5</accession>
<feature type="domain" description="HTH iclR-type" evidence="4">
    <location>
        <begin position="4"/>
        <end position="66"/>
    </location>
</feature>
<organism evidence="6 8">
    <name type="scientific">Isoptericola luteus</name>
    <dbReference type="NCBI Taxonomy" id="2879484"/>
    <lineage>
        <taxon>Bacteria</taxon>
        <taxon>Bacillati</taxon>
        <taxon>Actinomycetota</taxon>
        <taxon>Actinomycetes</taxon>
        <taxon>Micrococcales</taxon>
        <taxon>Promicromonosporaceae</taxon>
        <taxon>Isoptericola</taxon>
    </lineage>
</organism>
<dbReference type="PANTHER" id="PTHR30136">
    <property type="entry name" value="HELIX-TURN-HELIX TRANSCRIPTIONAL REGULATOR, ICLR FAMILY"/>
    <property type="match status" value="1"/>
</dbReference>
<dbReference type="EMBL" id="JAIXCQ010000001">
    <property type="protein sequence ID" value="MCA5891761.1"/>
    <property type="molecule type" value="Genomic_DNA"/>
</dbReference>
<dbReference type="InterPro" id="IPR036390">
    <property type="entry name" value="WH_DNA-bd_sf"/>
</dbReference>
<dbReference type="InterPro" id="IPR005471">
    <property type="entry name" value="Tscrpt_reg_IclR_N"/>
</dbReference>
<feature type="domain" description="IclR-ED" evidence="5">
    <location>
        <begin position="67"/>
        <end position="251"/>
    </location>
</feature>
<sequence>MADVPAARSTLRVLTYLAAQPGPSPAAAVAQHLGLPRSTVYHLLSVLVDEGFVTHLPEEHRYGLGVASLSLGSAYTRQAPLARLARPVVARLVETTGESAHLAVLHGREVLYLVEQRAPHRPSLVTDVDVRLPGHLTASGRAVLALLPAAQVRALFPSAVALADRTGVGPRTLRDLREVLRDVRRRGHATEDGEVTPGLASVAHAALDHTGYPVAGVALTFWSDDVDDARRAELAAAAGRAAAEVSRRLGARG</sequence>
<protein>
    <submittedName>
        <fullName evidence="6">IclR family transcriptional regulator</fullName>
    </submittedName>
</protein>
<dbReference type="Pfam" id="PF09339">
    <property type="entry name" value="HTH_IclR"/>
    <property type="match status" value="1"/>
</dbReference>
<evidence type="ECO:0000256" key="1">
    <source>
        <dbReference type="ARBA" id="ARBA00023015"/>
    </source>
</evidence>
<dbReference type="SUPFAM" id="SSF55781">
    <property type="entry name" value="GAF domain-like"/>
    <property type="match status" value="1"/>
</dbReference>
<keyword evidence="1" id="KW-0805">Transcription regulation</keyword>
<dbReference type="PANTHER" id="PTHR30136:SF2">
    <property type="entry name" value="TRANSCRIPTIONAL REGULATOR ICLR"/>
    <property type="match status" value="1"/>
</dbReference>
<evidence type="ECO:0000313" key="7">
    <source>
        <dbReference type="EMBL" id="MCA5894594.1"/>
    </source>
</evidence>
<dbReference type="SMART" id="SM00346">
    <property type="entry name" value="HTH_ICLR"/>
    <property type="match status" value="1"/>
</dbReference>